<dbReference type="EMBL" id="LAZR01000429">
    <property type="protein sequence ID" value="KKN69253.1"/>
    <property type="molecule type" value="Genomic_DNA"/>
</dbReference>
<proteinExistence type="predicted"/>
<evidence type="ECO:0000313" key="1">
    <source>
        <dbReference type="EMBL" id="KKN69253.1"/>
    </source>
</evidence>
<protein>
    <submittedName>
        <fullName evidence="1">Uncharacterized protein</fullName>
    </submittedName>
</protein>
<organism evidence="1">
    <name type="scientific">marine sediment metagenome</name>
    <dbReference type="NCBI Taxonomy" id="412755"/>
    <lineage>
        <taxon>unclassified sequences</taxon>
        <taxon>metagenomes</taxon>
        <taxon>ecological metagenomes</taxon>
    </lineage>
</organism>
<comment type="caution">
    <text evidence="1">The sequence shown here is derived from an EMBL/GenBank/DDBJ whole genome shotgun (WGS) entry which is preliminary data.</text>
</comment>
<sequence length="207" mass="22020">MATITFERNQNTVGSPTWVDIAANTLVFSGSLTDLTTTIDTADWQDGTHIGTGDPGSDACGGGPASGHMNNVRFVNSTNFILNGGTSEVLNDTNLIAGECTLRLHLNSVSSVSTQNSFFFNFDGITDTTPAVGIETYVFEQGEAKTAWEQINDDSVSVGGDNAGERLDIAESVAAATDHYWYLALSSRGETAGGKTSHDFKMRTETF</sequence>
<accession>A0A0F9VU16</accession>
<reference evidence="1" key="1">
    <citation type="journal article" date="2015" name="Nature">
        <title>Complex archaea that bridge the gap between prokaryotes and eukaryotes.</title>
        <authorList>
            <person name="Spang A."/>
            <person name="Saw J.H."/>
            <person name="Jorgensen S.L."/>
            <person name="Zaremba-Niedzwiedzka K."/>
            <person name="Martijn J."/>
            <person name="Lind A.E."/>
            <person name="van Eijk R."/>
            <person name="Schleper C."/>
            <person name="Guy L."/>
            <person name="Ettema T.J."/>
        </authorList>
    </citation>
    <scope>NUCLEOTIDE SEQUENCE</scope>
</reference>
<name>A0A0F9VU16_9ZZZZ</name>
<gene>
    <name evidence="1" type="ORF">LCGC14_0442480</name>
</gene>
<dbReference type="AlphaFoldDB" id="A0A0F9VU16"/>